<keyword evidence="4 6" id="KW-0663">Pyridoxal phosphate</keyword>
<evidence type="ECO:0000313" key="9">
    <source>
        <dbReference type="Proteomes" id="UP000318384"/>
    </source>
</evidence>
<keyword evidence="9" id="KW-1185">Reference proteome</keyword>
<feature type="binding site" evidence="6">
    <location>
        <begin position="272"/>
        <end position="273"/>
    </location>
    <ligand>
        <name>pyridoxal 5'-phosphate</name>
        <dbReference type="ChEBI" id="CHEBI:597326"/>
        <note>ligand shared between dimeric partners</note>
    </ligand>
</feature>
<evidence type="ECO:0000256" key="6">
    <source>
        <dbReference type="HAMAP-Rule" id="MF_00985"/>
    </source>
</evidence>
<dbReference type="PANTHER" id="PTHR13693">
    <property type="entry name" value="CLASS II AMINOTRANSFERASE/8-AMINO-7-OXONONANOATE SYNTHASE"/>
    <property type="match status" value="1"/>
</dbReference>
<dbReference type="AlphaFoldDB" id="A0A517WQ30"/>
<dbReference type="HAMAP" id="MF_00985">
    <property type="entry name" value="2am3keto_CoA_ligase"/>
    <property type="match status" value="1"/>
</dbReference>
<comment type="pathway">
    <text evidence="6">Amino-acid degradation; L-threonine degradation via oxydo-reductase pathway; glycine from L-threonine: step 2/2.</text>
</comment>
<dbReference type="InterPro" id="IPR001917">
    <property type="entry name" value="Aminotrans_II_pyridoxalP_BS"/>
</dbReference>
<evidence type="ECO:0000256" key="5">
    <source>
        <dbReference type="ARBA" id="ARBA00023315"/>
    </source>
</evidence>
<keyword evidence="5 6" id="KW-0012">Acyltransferase</keyword>
<evidence type="ECO:0000256" key="2">
    <source>
        <dbReference type="ARBA" id="ARBA00010008"/>
    </source>
</evidence>
<feature type="modified residue" description="N6-(pyridoxal phosphate)lysine" evidence="6">
    <location>
        <position position="242"/>
    </location>
</feature>
<dbReference type="SUPFAM" id="SSF53383">
    <property type="entry name" value="PLP-dependent transferases"/>
    <property type="match status" value="1"/>
</dbReference>
<dbReference type="FunFam" id="3.90.1150.10:FF:000004">
    <property type="entry name" value="2-amino-3-ketobutyrate coenzyme A ligase"/>
    <property type="match status" value="1"/>
</dbReference>
<dbReference type="NCBIfam" id="TIGR01822">
    <property type="entry name" value="2am3keto_CoA"/>
    <property type="match status" value="1"/>
</dbReference>
<evidence type="ECO:0000313" key="8">
    <source>
        <dbReference type="EMBL" id="QDU07365.1"/>
    </source>
</evidence>
<feature type="binding site" evidence="6">
    <location>
        <position position="366"/>
    </location>
    <ligand>
        <name>substrate</name>
    </ligand>
</feature>
<protein>
    <recommendedName>
        <fullName evidence="6">2-amino-3-ketobutyrate coenzyme A ligase</fullName>
        <shortName evidence="6">AKB ligase</shortName>
        <ecNumber evidence="6">2.3.1.29</ecNumber>
    </recommendedName>
    <alternativeName>
        <fullName evidence="6">Glycine acetyltransferase</fullName>
    </alternativeName>
</protein>
<comment type="similarity">
    <text evidence="2">Belongs to the class-II pyridoxal-phosphate-dependent aminotransferase family. BioF subfamily.</text>
</comment>
<dbReference type="GO" id="GO:0019518">
    <property type="term" value="P:L-threonine catabolic process to glycine"/>
    <property type="evidence" value="ECO:0007669"/>
    <property type="project" value="UniProtKB-UniRule"/>
</dbReference>
<keyword evidence="8" id="KW-0436">Ligase</keyword>
<name>A0A517WQ30_9PLAN</name>
<organism evidence="8 9">
    <name type="scientific">Gimesia aquarii</name>
    <dbReference type="NCBI Taxonomy" id="2527964"/>
    <lineage>
        <taxon>Bacteria</taxon>
        <taxon>Pseudomonadati</taxon>
        <taxon>Planctomycetota</taxon>
        <taxon>Planctomycetia</taxon>
        <taxon>Planctomycetales</taxon>
        <taxon>Planctomycetaceae</taxon>
        <taxon>Gimesia</taxon>
    </lineage>
</organism>
<evidence type="ECO:0000256" key="3">
    <source>
        <dbReference type="ARBA" id="ARBA00022679"/>
    </source>
</evidence>
<evidence type="ECO:0000256" key="4">
    <source>
        <dbReference type="ARBA" id="ARBA00022898"/>
    </source>
</evidence>
<accession>A0A517WQ30</accession>
<dbReference type="PROSITE" id="PS00599">
    <property type="entry name" value="AA_TRANSFER_CLASS_2"/>
    <property type="match status" value="1"/>
</dbReference>
<dbReference type="GO" id="GO:0016874">
    <property type="term" value="F:ligase activity"/>
    <property type="evidence" value="ECO:0007669"/>
    <property type="project" value="UniProtKB-KW"/>
</dbReference>
<keyword evidence="3 6" id="KW-0808">Transferase</keyword>
<dbReference type="Gene3D" id="3.90.1150.10">
    <property type="entry name" value="Aspartate Aminotransferase, domain 1"/>
    <property type="match status" value="1"/>
</dbReference>
<proteinExistence type="inferred from homology"/>
<comment type="catalytic activity">
    <reaction evidence="6">
        <text>glycine + acetyl-CoA = (2S)-2-amino-3-oxobutanoate + CoA</text>
        <dbReference type="Rhea" id="RHEA:20736"/>
        <dbReference type="ChEBI" id="CHEBI:57287"/>
        <dbReference type="ChEBI" id="CHEBI:57288"/>
        <dbReference type="ChEBI" id="CHEBI:57305"/>
        <dbReference type="ChEBI" id="CHEBI:78948"/>
        <dbReference type="EC" id="2.3.1.29"/>
    </reaction>
</comment>
<comment type="subunit">
    <text evidence="6">Homodimer.</text>
</comment>
<dbReference type="NCBIfam" id="NF005394">
    <property type="entry name" value="PRK06939.1"/>
    <property type="match status" value="1"/>
</dbReference>
<feature type="binding site" description="in other chain" evidence="6">
    <location>
        <begin position="208"/>
        <end position="211"/>
    </location>
    <ligand>
        <name>pyridoxal 5'-phosphate</name>
        <dbReference type="ChEBI" id="CHEBI:597326"/>
        <note>ligand shared between dimeric partners</note>
    </ligand>
</feature>
<dbReference type="EC" id="2.3.1.29" evidence="6"/>
<dbReference type="CDD" id="cd06454">
    <property type="entry name" value="KBL_like"/>
    <property type="match status" value="1"/>
</dbReference>
<dbReference type="InterPro" id="IPR015422">
    <property type="entry name" value="PyrdxlP-dep_Trfase_small"/>
</dbReference>
<sequence>MYGSMKQELENTLASIREAGLYKSERIITTPQDAHIRVADGEPVLNMCANNYLGLAEHPEVIAAAHAGLDQWGYGLSSVRFICGTQSIHKTLENKLSQFLGTEDTILYTSCFDANGGLFETILSAEDAIISDELNHASIIDGVRLCKAHRFRYKNSDMQDLEEQLKAAQSARFRMIATDGVFSMDGYIANLPAICDLAEKYDALVMVDDSHAVGFMGKQGKGVHEFHDVMERVDIITGTLGKALGGASGGYTSGRKEVIDLLRQRSRPYLFSNSVAPSIVAASIKAIDLLSESTELRDKLEANTKHFRSGISKVGFDVLQGEHPIVPIMLGDAALAAQVADALLQKGIYVIGFSYPVVPQGKARIRTQISAAHSIEDLDFAIEKFKEVKQELGI</sequence>
<feature type="binding site" description="in other chain" evidence="6">
    <location>
        <begin position="239"/>
        <end position="242"/>
    </location>
    <ligand>
        <name>pyridoxal 5'-phosphate</name>
        <dbReference type="ChEBI" id="CHEBI:597326"/>
        <note>ligand shared between dimeric partners</note>
    </ligand>
</feature>
<dbReference type="InterPro" id="IPR004839">
    <property type="entry name" value="Aminotransferase_I/II_large"/>
</dbReference>
<dbReference type="InterPro" id="IPR015421">
    <property type="entry name" value="PyrdxlP-dep_Trfase_major"/>
</dbReference>
<feature type="binding site" description="in other chain" evidence="6">
    <location>
        <begin position="111"/>
        <end position="112"/>
    </location>
    <ligand>
        <name>pyridoxal 5'-phosphate</name>
        <dbReference type="ChEBI" id="CHEBI:597326"/>
        <note>ligand shared between dimeric partners</note>
    </ligand>
</feature>
<dbReference type="InterPro" id="IPR015424">
    <property type="entry name" value="PyrdxlP-dep_Trfase"/>
</dbReference>
<evidence type="ECO:0000259" key="7">
    <source>
        <dbReference type="Pfam" id="PF00155"/>
    </source>
</evidence>
<feature type="binding site" evidence="6">
    <location>
        <position position="136"/>
    </location>
    <ligand>
        <name>substrate</name>
    </ligand>
</feature>
<feature type="binding site" description="in other chain" evidence="6">
    <location>
        <position position="183"/>
    </location>
    <ligand>
        <name>pyridoxal 5'-phosphate</name>
        <dbReference type="ChEBI" id="CHEBI:597326"/>
        <note>ligand shared between dimeric partners</note>
    </ligand>
</feature>
<dbReference type="EMBL" id="CP037422">
    <property type="protein sequence ID" value="QDU07365.1"/>
    <property type="molecule type" value="Genomic_DNA"/>
</dbReference>
<dbReference type="OrthoDB" id="9807157at2"/>
<dbReference type="Proteomes" id="UP000318384">
    <property type="component" value="Chromosome"/>
</dbReference>
<dbReference type="UniPathway" id="UPA00046">
    <property type="reaction ID" value="UER00506"/>
</dbReference>
<feature type="domain" description="Aminotransferase class I/classII large" evidence="7">
    <location>
        <begin position="43"/>
        <end position="384"/>
    </location>
</feature>
<evidence type="ECO:0000256" key="1">
    <source>
        <dbReference type="ARBA" id="ARBA00004746"/>
    </source>
</evidence>
<comment type="cofactor">
    <cofactor evidence="6">
        <name>pyridoxal 5'-phosphate</name>
        <dbReference type="ChEBI" id="CHEBI:597326"/>
    </cofactor>
    <text evidence="6">Binds 1 pyridoxal phosphate per subunit.</text>
</comment>
<reference evidence="8 9" key="1">
    <citation type="submission" date="2019-03" db="EMBL/GenBank/DDBJ databases">
        <title>Deep-cultivation of Planctomycetes and their phenomic and genomic characterization uncovers novel biology.</title>
        <authorList>
            <person name="Wiegand S."/>
            <person name="Jogler M."/>
            <person name="Boedeker C."/>
            <person name="Pinto D."/>
            <person name="Vollmers J."/>
            <person name="Rivas-Marin E."/>
            <person name="Kohn T."/>
            <person name="Peeters S.H."/>
            <person name="Heuer A."/>
            <person name="Rast P."/>
            <person name="Oberbeckmann S."/>
            <person name="Bunk B."/>
            <person name="Jeske O."/>
            <person name="Meyerdierks A."/>
            <person name="Storesund J.E."/>
            <person name="Kallscheuer N."/>
            <person name="Luecker S."/>
            <person name="Lage O.M."/>
            <person name="Pohl T."/>
            <person name="Merkel B.J."/>
            <person name="Hornburger P."/>
            <person name="Mueller R.-W."/>
            <person name="Bruemmer F."/>
            <person name="Labrenz M."/>
            <person name="Spormann A.M."/>
            <person name="Op den Camp H."/>
            <person name="Overmann J."/>
            <person name="Amann R."/>
            <person name="Jetten M.S.M."/>
            <person name="Mascher T."/>
            <person name="Medema M.H."/>
            <person name="Devos D.P."/>
            <person name="Kaster A.-K."/>
            <person name="Ovreas L."/>
            <person name="Rohde M."/>
            <person name="Galperin M.Y."/>
            <person name="Jogler C."/>
        </authorList>
    </citation>
    <scope>NUCLEOTIDE SEQUENCE [LARGE SCALE GENOMIC DNA]</scope>
    <source>
        <strain evidence="8 9">V202</strain>
    </source>
</reference>
<dbReference type="Gene3D" id="3.40.640.10">
    <property type="entry name" value="Type I PLP-dependent aspartate aminotransferase-like (Major domain)"/>
    <property type="match status" value="1"/>
</dbReference>
<dbReference type="RefSeq" id="WP_145171251.1">
    <property type="nucleotide sequence ID" value="NZ_CP037422.1"/>
</dbReference>
<gene>
    <name evidence="6 8" type="primary">kbl</name>
    <name evidence="8" type="ORF">V202x_07180</name>
</gene>
<comment type="function">
    <text evidence="6">Catalyzes the cleavage of 2-amino-3-ketobutyrate to glycine and acetyl-CoA.</text>
</comment>
<dbReference type="InterPro" id="IPR050087">
    <property type="entry name" value="AON_synthase_class-II"/>
</dbReference>
<dbReference type="GO" id="GO:0030170">
    <property type="term" value="F:pyridoxal phosphate binding"/>
    <property type="evidence" value="ECO:0007669"/>
    <property type="project" value="UniProtKB-UniRule"/>
</dbReference>
<dbReference type="InterPro" id="IPR011282">
    <property type="entry name" value="2am3keto_CoA_ligase"/>
</dbReference>
<comment type="pathway">
    <text evidence="1">Cofactor biosynthesis; biotin biosynthesis.</text>
</comment>
<dbReference type="FunFam" id="3.40.640.10:FF:000006">
    <property type="entry name" value="5-aminolevulinate synthase, mitochondrial"/>
    <property type="match status" value="1"/>
</dbReference>
<dbReference type="GO" id="GO:0008890">
    <property type="term" value="F:glycine C-acetyltransferase activity"/>
    <property type="evidence" value="ECO:0007669"/>
    <property type="project" value="UniProtKB-UniRule"/>
</dbReference>
<dbReference type="Pfam" id="PF00155">
    <property type="entry name" value="Aminotran_1_2"/>
    <property type="match status" value="1"/>
</dbReference>
<dbReference type="GO" id="GO:0005737">
    <property type="term" value="C:cytoplasm"/>
    <property type="evidence" value="ECO:0007669"/>
    <property type="project" value="UniProtKB-ARBA"/>
</dbReference>
<dbReference type="PANTHER" id="PTHR13693:SF102">
    <property type="entry name" value="2-AMINO-3-KETOBUTYRATE COENZYME A LIGASE, MITOCHONDRIAL"/>
    <property type="match status" value="1"/>
</dbReference>